<sequence length="122" mass="13588">MLFYQFLTSSFSSFTCANWWDPFFWDNVSFSFSDLRFQAILSSAEWKLQERLNDGKPPSGALRIPRASKLIKGSAAPLQTVSALSQRSSPCQNGPKDPFTPLNTSSYSGLTMQPLRPGDITT</sequence>
<keyword evidence="3" id="KW-1185">Reference proteome</keyword>
<gene>
    <name evidence="2" type="ORF">NECAME_03228</name>
</gene>
<dbReference type="Proteomes" id="UP000053676">
    <property type="component" value="Unassembled WGS sequence"/>
</dbReference>
<evidence type="ECO:0000256" key="1">
    <source>
        <dbReference type="SAM" id="MobiDB-lite"/>
    </source>
</evidence>
<feature type="compositionally biased region" description="Polar residues" evidence="1">
    <location>
        <begin position="83"/>
        <end position="92"/>
    </location>
</feature>
<evidence type="ECO:0000313" key="3">
    <source>
        <dbReference type="Proteomes" id="UP000053676"/>
    </source>
</evidence>
<dbReference type="EMBL" id="KI660178">
    <property type="protein sequence ID" value="ETN77327.1"/>
    <property type="molecule type" value="Genomic_DNA"/>
</dbReference>
<feature type="compositionally biased region" description="Polar residues" evidence="1">
    <location>
        <begin position="101"/>
        <end position="111"/>
    </location>
</feature>
<accession>W2T8M5</accession>
<proteinExistence type="predicted"/>
<evidence type="ECO:0000313" key="2">
    <source>
        <dbReference type="EMBL" id="ETN77327.1"/>
    </source>
</evidence>
<feature type="region of interest" description="Disordered" evidence="1">
    <location>
        <begin position="83"/>
        <end position="122"/>
    </location>
</feature>
<protein>
    <submittedName>
        <fullName evidence="2">Uncharacterized protein</fullName>
    </submittedName>
</protein>
<dbReference type="AlphaFoldDB" id="W2T8M5"/>
<reference evidence="3" key="1">
    <citation type="journal article" date="2014" name="Nat. Genet.">
        <title>Genome of the human hookworm Necator americanus.</title>
        <authorList>
            <person name="Tang Y.T."/>
            <person name="Gao X."/>
            <person name="Rosa B.A."/>
            <person name="Abubucker S."/>
            <person name="Hallsworth-Pepin K."/>
            <person name="Martin J."/>
            <person name="Tyagi R."/>
            <person name="Heizer E."/>
            <person name="Zhang X."/>
            <person name="Bhonagiri-Palsikar V."/>
            <person name="Minx P."/>
            <person name="Warren W.C."/>
            <person name="Wang Q."/>
            <person name="Zhan B."/>
            <person name="Hotez P.J."/>
            <person name="Sternberg P.W."/>
            <person name="Dougall A."/>
            <person name="Gaze S.T."/>
            <person name="Mulvenna J."/>
            <person name="Sotillo J."/>
            <person name="Ranganathan S."/>
            <person name="Rabelo E.M."/>
            <person name="Wilson R.K."/>
            <person name="Felgner P.L."/>
            <person name="Bethony J."/>
            <person name="Hawdon J.M."/>
            <person name="Gasser R.B."/>
            <person name="Loukas A."/>
            <person name="Mitreva M."/>
        </authorList>
    </citation>
    <scope>NUCLEOTIDE SEQUENCE [LARGE SCALE GENOMIC DNA]</scope>
</reference>
<organism evidence="2 3">
    <name type="scientific">Necator americanus</name>
    <name type="common">Human hookworm</name>
    <dbReference type="NCBI Taxonomy" id="51031"/>
    <lineage>
        <taxon>Eukaryota</taxon>
        <taxon>Metazoa</taxon>
        <taxon>Ecdysozoa</taxon>
        <taxon>Nematoda</taxon>
        <taxon>Chromadorea</taxon>
        <taxon>Rhabditida</taxon>
        <taxon>Rhabditina</taxon>
        <taxon>Rhabditomorpha</taxon>
        <taxon>Strongyloidea</taxon>
        <taxon>Ancylostomatidae</taxon>
        <taxon>Bunostominae</taxon>
        <taxon>Necator</taxon>
    </lineage>
</organism>
<feature type="non-terminal residue" evidence="2">
    <location>
        <position position="122"/>
    </location>
</feature>
<dbReference type="KEGG" id="nai:NECAME_03228"/>
<name>W2T8M5_NECAM</name>